<dbReference type="PANTHER" id="PTHR30146">
    <property type="entry name" value="LACI-RELATED TRANSCRIPTIONAL REPRESSOR"/>
    <property type="match status" value="1"/>
</dbReference>
<sequence>MNKKANIYDVAKLAGVSHQTVSRVLNNHSSLKPATREKVEKAITELSYRPSNAARQLVTSQSRLIGVLIAEADLYGPASILNVMEKIARREGYALISIAVSADSPESWREAIDQLRNLAIDGVITIALPGEIVKEIENSLDGAIIVIVDSEPSKKFDVVNMDNIYGATIATQYLIDAGHTEILHVTGPENGYEADKRKVGYESTMKAAGLKPQLIVGDWSIEKGFEAGVKVSKMKNRPTAVFCANDHLALGMIKAFSEAGISVPGDISIIGFDNIPESSYLIPALTTVGQNFDELGNNAIEKMLLQLRAGSKKEAVMIKPALVLRSSTREIKSGKRIKR</sequence>
<protein>
    <submittedName>
        <fullName evidence="6">Unannotated protein</fullName>
    </submittedName>
</protein>
<proteinExistence type="predicted"/>
<feature type="domain" description="HTH lacI-type" evidence="4">
    <location>
        <begin position="5"/>
        <end position="59"/>
    </location>
</feature>
<evidence type="ECO:0000259" key="5">
    <source>
        <dbReference type="PROSITE" id="PS50943"/>
    </source>
</evidence>
<dbReference type="PRINTS" id="PR00036">
    <property type="entry name" value="HTHLACI"/>
</dbReference>
<dbReference type="PROSITE" id="PS00356">
    <property type="entry name" value="HTH_LACI_1"/>
    <property type="match status" value="1"/>
</dbReference>
<dbReference type="SUPFAM" id="SSF53822">
    <property type="entry name" value="Periplasmic binding protein-like I"/>
    <property type="match status" value="1"/>
</dbReference>
<dbReference type="InterPro" id="IPR028082">
    <property type="entry name" value="Peripla_BP_I"/>
</dbReference>
<dbReference type="GO" id="GO:0000976">
    <property type="term" value="F:transcription cis-regulatory region binding"/>
    <property type="evidence" value="ECO:0007669"/>
    <property type="project" value="TreeGrafter"/>
</dbReference>
<dbReference type="InterPro" id="IPR046335">
    <property type="entry name" value="LacI/GalR-like_sensor"/>
</dbReference>
<evidence type="ECO:0000256" key="3">
    <source>
        <dbReference type="ARBA" id="ARBA00023163"/>
    </source>
</evidence>
<dbReference type="GO" id="GO:0003700">
    <property type="term" value="F:DNA-binding transcription factor activity"/>
    <property type="evidence" value="ECO:0007669"/>
    <property type="project" value="TreeGrafter"/>
</dbReference>
<gene>
    <name evidence="6" type="ORF">UFOPK4080_00762</name>
</gene>
<dbReference type="Pfam" id="PF00356">
    <property type="entry name" value="LacI"/>
    <property type="match status" value="1"/>
</dbReference>
<dbReference type="CDD" id="cd01392">
    <property type="entry name" value="HTH_LacI"/>
    <property type="match status" value="1"/>
</dbReference>
<dbReference type="Gene3D" id="3.40.50.2300">
    <property type="match status" value="2"/>
</dbReference>
<evidence type="ECO:0000256" key="2">
    <source>
        <dbReference type="ARBA" id="ARBA00023125"/>
    </source>
</evidence>
<dbReference type="CDD" id="cd01574">
    <property type="entry name" value="PBP1_LacI"/>
    <property type="match status" value="1"/>
</dbReference>
<feature type="domain" description="HTH cro/C1-type" evidence="5">
    <location>
        <begin position="9"/>
        <end position="49"/>
    </location>
</feature>
<dbReference type="PROSITE" id="PS50932">
    <property type="entry name" value="HTH_LACI_2"/>
    <property type="match status" value="1"/>
</dbReference>
<evidence type="ECO:0000259" key="4">
    <source>
        <dbReference type="PROSITE" id="PS50932"/>
    </source>
</evidence>
<organism evidence="6">
    <name type="scientific">freshwater metagenome</name>
    <dbReference type="NCBI Taxonomy" id="449393"/>
    <lineage>
        <taxon>unclassified sequences</taxon>
        <taxon>metagenomes</taxon>
        <taxon>ecological metagenomes</taxon>
    </lineage>
</organism>
<dbReference type="PANTHER" id="PTHR30146:SF109">
    <property type="entry name" value="HTH-TYPE TRANSCRIPTIONAL REGULATOR GALS"/>
    <property type="match status" value="1"/>
</dbReference>
<dbReference type="InterPro" id="IPR001387">
    <property type="entry name" value="Cro/C1-type_HTH"/>
</dbReference>
<dbReference type="SUPFAM" id="SSF47413">
    <property type="entry name" value="lambda repressor-like DNA-binding domains"/>
    <property type="match status" value="1"/>
</dbReference>
<evidence type="ECO:0000256" key="1">
    <source>
        <dbReference type="ARBA" id="ARBA00023015"/>
    </source>
</evidence>
<dbReference type="InterPro" id="IPR010982">
    <property type="entry name" value="Lambda_DNA-bd_dom_sf"/>
</dbReference>
<dbReference type="PROSITE" id="PS50943">
    <property type="entry name" value="HTH_CROC1"/>
    <property type="match status" value="1"/>
</dbReference>
<reference evidence="6" key="1">
    <citation type="submission" date="2020-05" db="EMBL/GenBank/DDBJ databases">
        <authorList>
            <person name="Chiriac C."/>
            <person name="Salcher M."/>
            <person name="Ghai R."/>
            <person name="Kavagutti S V."/>
        </authorList>
    </citation>
    <scope>NUCLEOTIDE SEQUENCE</scope>
</reference>
<evidence type="ECO:0000313" key="6">
    <source>
        <dbReference type="EMBL" id="CAB4339037.1"/>
    </source>
</evidence>
<dbReference type="SMART" id="SM00354">
    <property type="entry name" value="HTH_LACI"/>
    <property type="match status" value="1"/>
</dbReference>
<dbReference type="Gene3D" id="1.10.260.40">
    <property type="entry name" value="lambda repressor-like DNA-binding domains"/>
    <property type="match status" value="1"/>
</dbReference>
<dbReference type="EMBL" id="CAESAG010000117">
    <property type="protein sequence ID" value="CAB4339037.1"/>
    <property type="molecule type" value="Genomic_DNA"/>
</dbReference>
<name>A0A6J5ZD90_9ZZZZ</name>
<dbReference type="Pfam" id="PF13377">
    <property type="entry name" value="Peripla_BP_3"/>
    <property type="match status" value="1"/>
</dbReference>
<keyword evidence="2" id="KW-0238">DNA-binding</keyword>
<accession>A0A6J5ZD90</accession>
<dbReference type="AlphaFoldDB" id="A0A6J5ZD90"/>
<keyword evidence="1" id="KW-0805">Transcription regulation</keyword>
<keyword evidence="3" id="KW-0804">Transcription</keyword>
<dbReference type="InterPro" id="IPR000843">
    <property type="entry name" value="HTH_LacI"/>
</dbReference>